<proteinExistence type="predicted"/>
<protein>
    <submittedName>
        <fullName evidence="2">DUF5655 domain-containing protein</fullName>
    </submittedName>
</protein>
<comment type="caution">
    <text evidence="2">The sequence shown here is derived from an EMBL/GenBank/DDBJ whole genome shotgun (WGS) entry which is preliminary data.</text>
</comment>
<dbReference type="EMBL" id="JALAAR010000012">
    <property type="protein sequence ID" value="MEH8018454.1"/>
    <property type="molecule type" value="Genomic_DNA"/>
</dbReference>
<keyword evidence="3" id="KW-1185">Reference proteome</keyword>
<sequence length="137" mass="15496">MNSASWQCPKCQRDFSRKNQRHACGTGNSADVLRDRPPAVIEVYRAIENIVTQLGDVEIVARDRYVLFRSRRIFTDLSIMKDAVRLAIHLGRKVDNPIFIKVVDDGKQVTHVVKIASAADVSQLIPLLKEAYTFSLE</sequence>
<reference evidence="2 3" key="1">
    <citation type="journal article" date="2023" name="Ecotoxicol. Environ. Saf.">
        <title>Mercury remediation potential of mercury-resistant strain Rheinheimera metallidurans sp. nov. isolated from a municipal waste dumping site.</title>
        <authorList>
            <person name="Yadav V."/>
            <person name="Manjhi A."/>
            <person name="Vadakedath N."/>
        </authorList>
    </citation>
    <scope>NUCLEOTIDE SEQUENCE [LARGE SCALE GENOMIC DNA]</scope>
    <source>
        <strain evidence="2 3">E-49</strain>
    </source>
</reference>
<evidence type="ECO:0000259" key="1">
    <source>
        <dbReference type="Pfam" id="PF18899"/>
    </source>
</evidence>
<dbReference type="RefSeq" id="WP_335736860.1">
    <property type="nucleotide sequence ID" value="NZ_JALAAR010000012.1"/>
</dbReference>
<feature type="domain" description="DUF5655" evidence="1">
    <location>
        <begin position="31"/>
        <end position="135"/>
    </location>
</feature>
<dbReference type="Pfam" id="PF18899">
    <property type="entry name" value="DUF5655"/>
    <property type="match status" value="1"/>
</dbReference>
<accession>A0ABU8C9M0</accession>
<evidence type="ECO:0000313" key="2">
    <source>
        <dbReference type="EMBL" id="MEH8018454.1"/>
    </source>
</evidence>
<name>A0ABU8C9M0_9GAMM</name>
<organism evidence="2 3">
    <name type="scientific">Rheinheimera muenzenbergensis</name>
    <dbReference type="NCBI Taxonomy" id="1193628"/>
    <lineage>
        <taxon>Bacteria</taxon>
        <taxon>Pseudomonadati</taxon>
        <taxon>Pseudomonadota</taxon>
        <taxon>Gammaproteobacteria</taxon>
        <taxon>Chromatiales</taxon>
        <taxon>Chromatiaceae</taxon>
        <taxon>Rheinheimera</taxon>
    </lineage>
</organism>
<evidence type="ECO:0000313" key="3">
    <source>
        <dbReference type="Proteomes" id="UP001375382"/>
    </source>
</evidence>
<gene>
    <name evidence="2" type="ORF">MN202_14525</name>
</gene>
<dbReference type="Proteomes" id="UP001375382">
    <property type="component" value="Unassembled WGS sequence"/>
</dbReference>
<dbReference type="InterPro" id="IPR043714">
    <property type="entry name" value="DUF5655"/>
</dbReference>